<dbReference type="SUPFAM" id="SSF52540">
    <property type="entry name" value="P-loop containing nucleoside triphosphate hydrolases"/>
    <property type="match status" value="2"/>
</dbReference>
<dbReference type="CDD" id="cd03221">
    <property type="entry name" value="ABCF_EF-3"/>
    <property type="match status" value="2"/>
</dbReference>
<dbReference type="RefSeq" id="WP_249283060.1">
    <property type="nucleotide sequence ID" value="NZ_JACRST010000012.1"/>
</dbReference>
<dbReference type="Pfam" id="PF00005">
    <property type="entry name" value="ABC_tran"/>
    <property type="match status" value="2"/>
</dbReference>
<reference evidence="7" key="1">
    <citation type="submission" date="2020-08" db="EMBL/GenBank/DDBJ databases">
        <title>Genome public.</title>
        <authorList>
            <person name="Liu C."/>
            <person name="Sun Q."/>
        </authorList>
    </citation>
    <scope>NUCLEOTIDE SEQUENCE</scope>
    <source>
        <strain evidence="7">NSJ-31</strain>
    </source>
</reference>
<evidence type="ECO:0000256" key="1">
    <source>
        <dbReference type="ARBA" id="ARBA00022737"/>
    </source>
</evidence>
<dbReference type="PANTHER" id="PTHR42855">
    <property type="entry name" value="ABC TRANSPORTER ATP-BINDING SUBUNIT"/>
    <property type="match status" value="1"/>
</dbReference>
<feature type="domain" description="ABC transporter" evidence="6">
    <location>
        <begin position="3"/>
        <end position="263"/>
    </location>
</feature>
<dbReference type="FunFam" id="3.40.50.300:FF:000011">
    <property type="entry name" value="Putative ABC transporter ATP-binding component"/>
    <property type="match status" value="1"/>
</dbReference>
<dbReference type="Pfam" id="PF16326">
    <property type="entry name" value="ABC_tran_CTD"/>
    <property type="match status" value="1"/>
</dbReference>
<proteinExistence type="predicted"/>
<evidence type="ECO:0000313" key="7">
    <source>
        <dbReference type="EMBL" id="MBC8546984.1"/>
    </source>
</evidence>
<keyword evidence="4" id="KW-0175">Coiled coil</keyword>
<evidence type="ECO:0000256" key="4">
    <source>
        <dbReference type="SAM" id="Coils"/>
    </source>
</evidence>
<evidence type="ECO:0000256" key="3">
    <source>
        <dbReference type="ARBA" id="ARBA00022840"/>
    </source>
</evidence>
<accession>A0A926E0M1</accession>
<gene>
    <name evidence="7" type="ORF">H8711_08575</name>
</gene>
<dbReference type="InterPro" id="IPR027417">
    <property type="entry name" value="P-loop_NTPase"/>
</dbReference>
<evidence type="ECO:0000256" key="5">
    <source>
        <dbReference type="SAM" id="MobiDB-lite"/>
    </source>
</evidence>
<dbReference type="Gene3D" id="3.40.50.300">
    <property type="entry name" value="P-loop containing nucleotide triphosphate hydrolases"/>
    <property type="match status" value="2"/>
</dbReference>
<dbReference type="InterPro" id="IPR051309">
    <property type="entry name" value="ABCF_ATPase"/>
</dbReference>
<dbReference type="Proteomes" id="UP000653127">
    <property type="component" value="Unassembled WGS sequence"/>
</dbReference>
<dbReference type="AlphaFoldDB" id="A0A926E0M1"/>
<keyword evidence="2" id="KW-0547">Nucleotide-binding</keyword>
<dbReference type="InterPro" id="IPR003593">
    <property type="entry name" value="AAA+_ATPase"/>
</dbReference>
<evidence type="ECO:0000259" key="6">
    <source>
        <dbReference type="PROSITE" id="PS50893"/>
    </source>
</evidence>
<dbReference type="Gene3D" id="1.10.287.380">
    <property type="entry name" value="Valyl-tRNA synthetase, C-terminal domain"/>
    <property type="match status" value="1"/>
</dbReference>
<evidence type="ECO:0000313" key="8">
    <source>
        <dbReference type="Proteomes" id="UP000653127"/>
    </source>
</evidence>
<keyword evidence="3 7" id="KW-0067">ATP-binding</keyword>
<comment type="caution">
    <text evidence="7">The sequence shown here is derived from an EMBL/GenBank/DDBJ whole genome shotgun (WGS) entry which is preliminary data.</text>
</comment>
<protein>
    <submittedName>
        <fullName evidence="7">ABC-F family ATP-binding cassette domain-containing protein</fullName>
    </submittedName>
</protein>
<feature type="coiled-coil region" evidence="4">
    <location>
        <begin position="567"/>
        <end position="631"/>
    </location>
</feature>
<keyword evidence="8" id="KW-1185">Reference proteome</keyword>
<dbReference type="SMART" id="SM00382">
    <property type="entry name" value="AAA"/>
    <property type="match status" value="2"/>
</dbReference>
<dbReference type="GO" id="GO:0016887">
    <property type="term" value="F:ATP hydrolysis activity"/>
    <property type="evidence" value="ECO:0007669"/>
    <property type="project" value="InterPro"/>
</dbReference>
<dbReference type="PROSITE" id="PS50893">
    <property type="entry name" value="ABC_TRANSPORTER_2"/>
    <property type="match status" value="2"/>
</dbReference>
<evidence type="ECO:0000256" key="2">
    <source>
        <dbReference type="ARBA" id="ARBA00022741"/>
    </source>
</evidence>
<dbReference type="PANTHER" id="PTHR42855:SF2">
    <property type="entry name" value="DRUG RESISTANCE ABC TRANSPORTER,ATP-BINDING PROTEIN"/>
    <property type="match status" value="1"/>
</dbReference>
<keyword evidence="1" id="KW-0677">Repeat</keyword>
<dbReference type="FunFam" id="3.40.50.300:FF:000309">
    <property type="entry name" value="ABC transporter ATP-binding protein"/>
    <property type="match status" value="1"/>
</dbReference>
<dbReference type="PROSITE" id="PS00211">
    <property type="entry name" value="ABC_TRANSPORTER_1"/>
    <property type="match status" value="2"/>
</dbReference>
<dbReference type="GO" id="GO:0003677">
    <property type="term" value="F:DNA binding"/>
    <property type="evidence" value="ECO:0007669"/>
    <property type="project" value="InterPro"/>
</dbReference>
<organism evidence="7 8">
    <name type="scientific">Ligaoa zhengdingensis</name>
    <dbReference type="NCBI Taxonomy" id="2763658"/>
    <lineage>
        <taxon>Bacteria</taxon>
        <taxon>Bacillati</taxon>
        <taxon>Bacillota</taxon>
        <taxon>Clostridia</taxon>
        <taxon>Eubacteriales</taxon>
        <taxon>Oscillospiraceae</taxon>
        <taxon>Ligaoa</taxon>
    </lineage>
</organism>
<dbReference type="Pfam" id="PF12848">
    <property type="entry name" value="ABC_tran_Xtn"/>
    <property type="match status" value="1"/>
</dbReference>
<feature type="region of interest" description="Disordered" evidence="5">
    <location>
        <begin position="540"/>
        <end position="567"/>
    </location>
</feature>
<dbReference type="EMBL" id="JACRST010000012">
    <property type="protein sequence ID" value="MBC8546984.1"/>
    <property type="molecule type" value="Genomic_DNA"/>
</dbReference>
<sequence>MILSAVGISKSYGSNLVLKETDLKIEDSDRIGLVGVNGAGKSTLLNLLTSRELPDTGDIFVSAQATIGFLRQNSGLDTENTIWTEMQSVFAPLLRVQEELRTLETELAQTDAMQNPQRFDELTRRYATQSEWFEAQDGYLVDVKIKTILNGMGFADKPCDTVINTLSGGEKTRLAMAKLLLEAPQLLVLDEPTNHLDFKTLMWLEEYLTSYKGALLVVSHDRYFLDRLVTSIWEVEHNRLTTYKGNYTKFVHLKAEAKARYQKEYDQQQKQIASMQDYVARNIVRATTAQMAKSRLAALERMEVLERPEGEIKTAKLTFSYEREPVKDVLDVCGLSLAVGERENRRVLCKGIDLHMFRGEKIAIIGANGIGKSTFLKAIQGLIPYPTGSVEWGKNVSLGYYEQENHGLHNDKTVLDELWDRYPRMPEHSIRSVLGSVLITGEEVYKKVSVLSGGERAKLSFAILMLQHANTLILDEPTNHLDLASKEILEQALLDFTGTLIMVSHDRYMLNKLPDKIVEFTEGGVKVYPGRFDDYLEQTERERQQMQAESVKAPPKPSAGGYRSREQKNLELQRKQRIKQLEELIAQGEQRVSELEQEMTQEDVFSDYQKMAEKCTELEELKAKISSYTDEWLDLAE</sequence>
<name>A0A926E0M1_9FIRM</name>
<dbReference type="InterPro" id="IPR017871">
    <property type="entry name" value="ABC_transporter-like_CS"/>
</dbReference>
<dbReference type="GO" id="GO:0005524">
    <property type="term" value="F:ATP binding"/>
    <property type="evidence" value="ECO:0007669"/>
    <property type="project" value="UniProtKB-KW"/>
</dbReference>
<dbReference type="InterPro" id="IPR032524">
    <property type="entry name" value="ABC_tran_C"/>
</dbReference>
<dbReference type="InterPro" id="IPR037118">
    <property type="entry name" value="Val-tRNA_synth_C_sf"/>
</dbReference>
<dbReference type="InterPro" id="IPR003439">
    <property type="entry name" value="ABC_transporter-like_ATP-bd"/>
</dbReference>
<feature type="domain" description="ABC transporter" evidence="6">
    <location>
        <begin position="330"/>
        <end position="548"/>
    </location>
</feature>
<dbReference type="InterPro" id="IPR032781">
    <property type="entry name" value="ABC_tran_Xtn"/>
</dbReference>